<name>A0A5D0CQJ7_9BACL</name>
<sequence length="60" mass="6867">MKFWTLAFENNWITTEALKGAVKTELNPFGEITPEEYKRITGDEYTALDADKPFSNASKH</sequence>
<comment type="caution">
    <text evidence="1">The sequence shown here is derived from an EMBL/GenBank/DDBJ whole genome shotgun (WGS) entry which is preliminary data.</text>
</comment>
<protein>
    <submittedName>
        <fullName evidence="1">XkdX family protein</fullName>
    </submittedName>
</protein>
<dbReference type="RefSeq" id="WP_148453669.1">
    <property type="nucleotide sequence ID" value="NZ_VSDO01000003.1"/>
</dbReference>
<proteinExistence type="predicted"/>
<evidence type="ECO:0000313" key="1">
    <source>
        <dbReference type="EMBL" id="TYA12191.1"/>
    </source>
</evidence>
<dbReference type="AlphaFoldDB" id="A0A5D0CQJ7"/>
<organism evidence="1 2">
    <name type="scientific">Paenibacillus faecis</name>
    <dbReference type="NCBI Taxonomy" id="862114"/>
    <lineage>
        <taxon>Bacteria</taxon>
        <taxon>Bacillati</taxon>
        <taxon>Bacillota</taxon>
        <taxon>Bacilli</taxon>
        <taxon>Bacillales</taxon>
        <taxon>Paenibacillaceae</taxon>
        <taxon>Paenibacillus</taxon>
    </lineage>
</organism>
<dbReference type="OrthoDB" id="1940916at2"/>
<reference evidence="1 2" key="1">
    <citation type="submission" date="2019-08" db="EMBL/GenBank/DDBJ databases">
        <title>Genome sequencing of Paenibacillus faecis DSM 23593(T).</title>
        <authorList>
            <person name="Kook J.-K."/>
            <person name="Park S.-N."/>
            <person name="Lim Y.K."/>
        </authorList>
    </citation>
    <scope>NUCLEOTIDE SEQUENCE [LARGE SCALE GENOMIC DNA]</scope>
    <source>
        <strain evidence="1 2">DSM 23593</strain>
    </source>
</reference>
<accession>A0A5D0CQJ7</accession>
<dbReference type="EMBL" id="VSDO01000003">
    <property type="protein sequence ID" value="TYA12191.1"/>
    <property type="molecule type" value="Genomic_DNA"/>
</dbReference>
<dbReference type="InterPro" id="IPR010022">
    <property type="entry name" value="XkdX"/>
</dbReference>
<evidence type="ECO:0000313" key="2">
    <source>
        <dbReference type="Proteomes" id="UP000325218"/>
    </source>
</evidence>
<dbReference type="Proteomes" id="UP000325218">
    <property type="component" value="Unassembled WGS sequence"/>
</dbReference>
<keyword evidence="2" id="KW-1185">Reference proteome</keyword>
<dbReference type="Pfam" id="PF09693">
    <property type="entry name" value="Phage_XkdX"/>
    <property type="match status" value="1"/>
</dbReference>
<gene>
    <name evidence="1" type="ORF">FRY98_15885</name>
</gene>